<comment type="caution">
    <text evidence="1">The sequence shown here is derived from an EMBL/GenBank/DDBJ whole genome shotgun (WGS) entry which is preliminary data.</text>
</comment>
<dbReference type="EMBL" id="QRVM01000008">
    <property type="protein sequence ID" value="RGS47997.1"/>
    <property type="molecule type" value="Genomic_DNA"/>
</dbReference>
<dbReference type="InterPro" id="IPR036412">
    <property type="entry name" value="HAD-like_sf"/>
</dbReference>
<dbReference type="PANTHER" id="PTHR47478:SF1">
    <property type="entry name" value="PYRIMIDINE 5'-NUCLEOTIDASE YJJG"/>
    <property type="match status" value="1"/>
</dbReference>
<dbReference type="Gene3D" id="1.10.150.240">
    <property type="entry name" value="Putative phosphatase, domain 2"/>
    <property type="match status" value="1"/>
</dbReference>
<evidence type="ECO:0000313" key="1">
    <source>
        <dbReference type="EMBL" id="RGS47997.1"/>
    </source>
</evidence>
<keyword evidence="1" id="KW-0378">Hydrolase</keyword>
<organism evidence="1 2">
    <name type="scientific">Holdemanella biformis</name>
    <dbReference type="NCBI Taxonomy" id="1735"/>
    <lineage>
        <taxon>Bacteria</taxon>
        <taxon>Bacillati</taxon>
        <taxon>Bacillota</taxon>
        <taxon>Erysipelotrichia</taxon>
        <taxon>Erysipelotrichales</taxon>
        <taxon>Erysipelotrichaceae</taxon>
        <taxon>Holdemanella</taxon>
    </lineage>
</organism>
<evidence type="ECO:0000313" key="2">
    <source>
        <dbReference type="Proteomes" id="UP000285274"/>
    </source>
</evidence>
<dbReference type="AlphaFoldDB" id="A0A412J6M5"/>
<proteinExistence type="predicted"/>
<name>A0A412J6M5_9FIRM</name>
<dbReference type="SUPFAM" id="SSF56784">
    <property type="entry name" value="HAD-like"/>
    <property type="match status" value="1"/>
</dbReference>
<reference evidence="1 2" key="1">
    <citation type="submission" date="2018-08" db="EMBL/GenBank/DDBJ databases">
        <title>A genome reference for cultivated species of the human gut microbiota.</title>
        <authorList>
            <person name="Zou Y."/>
            <person name="Xue W."/>
            <person name="Luo G."/>
        </authorList>
    </citation>
    <scope>NUCLEOTIDE SEQUENCE [LARGE SCALE GENOMIC DNA]</scope>
    <source>
        <strain evidence="1 2">AF22-10AC</strain>
    </source>
</reference>
<dbReference type="InterPro" id="IPR023214">
    <property type="entry name" value="HAD_sf"/>
</dbReference>
<gene>
    <name evidence="1" type="ORF">DWX92_03165</name>
</gene>
<dbReference type="Pfam" id="PF00702">
    <property type="entry name" value="Hydrolase"/>
    <property type="match status" value="1"/>
</dbReference>
<dbReference type="InterPro" id="IPR052550">
    <property type="entry name" value="Pyrimidine_5'-ntase_YjjG"/>
</dbReference>
<protein>
    <submittedName>
        <fullName evidence="1">HAD family hydrolase</fullName>
    </submittedName>
</protein>
<dbReference type="Proteomes" id="UP000285274">
    <property type="component" value="Unassembled WGS sequence"/>
</dbReference>
<accession>A0A412J6M5</accession>
<dbReference type="Gene3D" id="3.40.50.1000">
    <property type="entry name" value="HAD superfamily/HAD-like"/>
    <property type="match status" value="1"/>
</dbReference>
<dbReference type="GO" id="GO:0016787">
    <property type="term" value="F:hydrolase activity"/>
    <property type="evidence" value="ECO:0007669"/>
    <property type="project" value="UniProtKB-KW"/>
</dbReference>
<dbReference type="InterPro" id="IPR023198">
    <property type="entry name" value="PGP-like_dom2"/>
</dbReference>
<sequence>MFKSSEDSVVKSSLLCYISFGDYMKKLMFDCDDTLYDLSWPFRKCMEEFLPDVDVDMNQFYADYRKLGDRIFDKLQQGKITIDESGVYRIEKACEKYNIEFSHSKAVEFQSRYKYYQHHIEMDAPLIDYFTNCEDELAILTNGEDAHQRMKLEVLHVFDYFKASHVFTSGQLGVAKPDVNAFKSVWKRCRKIFMNGIM</sequence>
<dbReference type="PANTHER" id="PTHR47478">
    <property type="match status" value="1"/>
</dbReference>